<proteinExistence type="predicted"/>
<feature type="region of interest" description="Disordered" evidence="9">
    <location>
        <begin position="507"/>
        <end position="561"/>
    </location>
</feature>
<organism evidence="11 12">
    <name type="scientific">Calicophoron daubneyi</name>
    <name type="common">Rumen fluke</name>
    <name type="synonym">Paramphistomum daubneyi</name>
    <dbReference type="NCBI Taxonomy" id="300641"/>
    <lineage>
        <taxon>Eukaryota</taxon>
        <taxon>Metazoa</taxon>
        <taxon>Spiralia</taxon>
        <taxon>Lophotrochozoa</taxon>
        <taxon>Platyhelminthes</taxon>
        <taxon>Trematoda</taxon>
        <taxon>Digenea</taxon>
        <taxon>Plagiorchiida</taxon>
        <taxon>Pronocephalata</taxon>
        <taxon>Paramphistomoidea</taxon>
        <taxon>Paramphistomidae</taxon>
        <taxon>Calicophoron</taxon>
    </lineage>
</organism>
<feature type="region of interest" description="Disordered" evidence="9">
    <location>
        <begin position="587"/>
        <end position="624"/>
    </location>
</feature>
<dbReference type="GO" id="GO:0008270">
    <property type="term" value="F:zinc ion binding"/>
    <property type="evidence" value="ECO:0007669"/>
    <property type="project" value="UniProtKB-KW"/>
</dbReference>
<feature type="domain" description="C2H2-type" evidence="10">
    <location>
        <begin position="927"/>
        <end position="949"/>
    </location>
</feature>
<dbReference type="InterPro" id="IPR036236">
    <property type="entry name" value="Znf_C2H2_sf"/>
</dbReference>
<dbReference type="SUPFAM" id="SSF57667">
    <property type="entry name" value="beta-beta-alpha zinc fingers"/>
    <property type="match status" value="2"/>
</dbReference>
<dbReference type="PANTHER" id="PTHR16515:SF49">
    <property type="entry name" value="GASTRULA ZINC FINGER PROTEIN XLCGF49.1-LIKE-RELATED"/>
    <property type="match status" value="1"/>
</dbReference>
<keyword evidence="8" id="KW-0175">Coiled coil</keyword>
<dbReference type="GO" id="GO:0005634">
    <property type="term" value="C:nucleus"/>
    <property type="evidence" value="ECO:0007669"/>
    <property type="project" value="UniProtKB-SubCell"/>
</dbReference>
<feature type="domain" description="C2H2-type" evidence="10">
    <location>
        <begin position="956"/>
        <end position="984"/>
    </location>
</feature>
<reference evidence="11" key="1">
    <citation type="submission" date="2024-06" db="EMBL/GenBank/DDBJ databases">
        <authorList>
            <person name="Liu X."/>
            <person name="Lenzi L."/>
            <person name="Haldenby T S."/>
            <person name="Uol C."/>
        </authorList>
    </citation>
    <scope>NUCLEOTIDE SEQUENCE</scope>
</reference>
<evidence type="ECO:0000313" key="12">
    <source>
        <dbReference type="Proteomes" id="UP001497525"/>
    </source>
</evidence>
<feature type="compositionally biased region" description="Basic and acidic residues" evidence="9">
    <location>
        <begin position="604"/>
        <end position="619"/>
    </location>
</feature>
<dbReference type="InterPro" id="IPR050331">
    <property type="entry name" value="Zinc_finger"/>
</dbReference>
<keyword evidence="2" id="KW-0479">Metal-binding</keyword>
<feature type="domain" description="C2H2-type" evidence="10">
    <location>
        <begin position="871"/>
        <end position="898"/>
    </location>
</feature>
<feature type="compositionally biased region" description="Polar residues" evidence="9">
    <location>
        <begin position="137"/>
        <end position="148"/>
    </location>
</feature>
<feature type="coiled-coil region" evidence="8">
    <location>
        <begin position="1301"/>
        <end position="1328"/>
    </location>
</feature>
<evidence type="ECO:0000256" key="4">
    <source>
        <dbReference type="ARBA" id="ARBA00022771"/>
    </source>
</evidence>
<evidence type="ECO:0000256" key="2">
    <source>
        <dbReference type="ARBA" id="ARBA00022723"/>
    </source>
</evidence>
<feature type="region of interest" description="Disordered" evidence="9">
    <location>
        <begin position="980"/>
        <end position="1054"/>
    </location>
</feature>
<sequence length="1672" mass="175649">MEAIFSVPTSRNVTDTNIPCTLSNDISNNHDSGHIGINKFPHSTPLDDVQTDHMNPGLSHLSIPASLSSSNSPIHTDHHLMRFADDLTLSIKPSMESSSLVDDEDDDVRSLLAAAAAVAAAVSPGSPHLRSSSSGLNTPPDTRGSRTLDSVADQDVKSVIESNEHGLHTAGGAALLVSRLSSTAAALAGADDPLGILLPPITSKVQPTGYCSASEPTSSRSAQAFTIRSPLSVPLMPSETPSMSHDPLACAVHYTQQSSEFLPSSSFVSDTPHFSGVLSRPPVTASHVKSIKLDYTVPSNHDVADPVPISQPLSAGVVCCSDSPLSTHSPRSLQAISDTHHLLNDPFPTHFPNRSEPINLPNTTVNEQRNRVMDSSLTAQKKRAPAVEPTDSSHCEKVIPSDWACPTSEPCPISPMALKSADDEFECSSNATAENLMDLEQVISSHSASLPAVDDDELYTLKTSEFDLTRSIKSDALCPSTLQSKSPVPSTQIHALSDSVPCIQPTSFPSPIPSCDPSNQRDTLSTPDSQVAVPSQFENDICSPVASSNPPPSSPAEPTVNVGLDATSFAVPVQNAKLDPCTHMKTETELSASPSPLLPNKVPSDNDRSNIAEGDRPSFEEDVPSKCFSPQPITNDHLLEGQESLTEDTQNCERLPSKIESIQPDRTTPNVVLGTSEPDADKEVQILVKADESATTAAEIKKVEEEECVDESEYVSAAVAAVDDVVFALAGNRKPDPSLTVDPALEGTGTDRIFTLSLAPPHINDSGPNTHGVRSSADQNNGMTMDLLAGYSSNSLCLTQSDLLGHRPTISGCPMPALLPCPLYHRSIPSSESSSCDHVVDDADIKVDSAPPKTKCAASLNWDQTDSKGDFICPVCRRGFPQKALLLKHRIMHDEPKHTCELCGRCFVREDKLKRHVMSIHTAEKPHICHICTKAFSRKDKLKDHLKHHDRAARNFECQQCQQPFVQKSDLNRHIRGVHQGEPGVGINMGTKRRAPGPVPSKLKKKPKPCVDGQCVPKSAPNPSSDLNDRLTGDRTLNGKTGSYQRRKTNLNESEAAGVTQSLFTNAGGSVNPSIVTSSAVAAASIAAAAAAAGLNAISTASMAPMAHAAAAHPVFAAGAASGLMLPTMALTQAAAHHHFVQQQQQQAAAAAAAAVMLPGGAMATVAPAATAHPSAAIALQQQQQQQQQQQTQAAAAAHQLQQQQFFAMAMPTLAQSTATSQAQQQQQQHAVATQAAAVAAAAAAASQQSQIHLQPELKAVATPNGPMMVLTRIAAANQAGQAHQLASQTVFPQMVGFHASGAQQQQLQQLQQQAVMAQQQHQLLQQHQANYAAAAAAAAANNQSTGASNATHQFQLHQQQQQQAAAIAAHQQAAHSFLFSSAVPGASGASGTPAAFFCHPQDGMAAGLFLASSTDPTSFALAAAAQAQAAAAAAARQQVGASNASAASGAPVNALSASALAAATGLQVVTGYTAADAAMAQHQVQQQQLLLHQHQQHQQRLAAAAVAANSASSASISSANILMTTSANGVVNGATPVLTSSAQEDQLRQSQQQSVQQVVVAQPDAATAAAAAASSSGCAAAAVNNCYQLAAALYQQHHPGFMFAAATGGNSSAAIALQQQQQQQYHQQQVQQQAGLMAAYQQQQAVQQQHHALQQQQVLQQQQQQQQQSSH</sequence>
<dbReference type="Gene3D" id="3.30.160.60">
    <property type="entry name" value="Classic Zinc Finger"/>
    <property type="match status" value="3"/>
</dbReference>
<keyword evidence="3" id="KW-0677">Repeat</keyword>
<dbReference type="GO" id="GO:0010468">
    <property type="term" value="P:regulation of gene expression"/>
    <property type="evidence" value="ECO:0007669"/>
    <property type="project" value="TreeGrafter"/>
</dbReference>
<feature type="domain" description="C2H2-type" evidence="10">
    <location>
        <begin position="898"/>
        <end position="926"/>
    </location>
</feature>
<dbReference type="PROSITE" id="PS00028">
    <property type="entry name" value="ZINC_FINGER_C2H2_1"/>
    <property type="match status" value="4"/>
</dbReference>
<accession>A0AAV2TPF5</accession>
<keyword evidence="5" id="KW-0862">Zinc</keyword>
<dbReference type="SMART" id="SM00355">
    <property type="entry name" value="ZnF_C2H2"/>
    <property type="match status" value="4"/>
</dbReference>
<evidence type="ECO:0000256" key="3">
    <source>
        <dbReference type="ARBA" id="ARBA00022737"/>
    </source>
</evidence>
<dbReference type="EMBL" id="CAXLJL010000512">
    <property type="protein sequence ID" value="CAL5138655.1"/>
    <property type="molecule type" value="Genomic_DNA"/>
</dbReference>
<comment type="subcellular location">
    <subcellularLocation>
        <location evidence="1">Nucleus</location>
    </subcellularLocation>
</comment>
<feature type="compositionally biased region" description="Low complexity" evidence="9">
    <location>
        <begin position="123"/>
        <end position="136"/>
    </location>
</feature>
<evidence type="ECO:0000256" key="5">
    <source>
        <dbReference type="ARBA" id="ARBA00022833"/>
    </source>
</evidence>
<evidence type="ECO:0000256" key="9">
    <source>
        <dbReference type="SAM" id="MobiDB-lite"/>
    </source>
</evidence>
<evidence type="ECO:0000256" key="7">
    <source>
        <dbReference type="PROSITE-ProRule" id="PRU00042"/>
    </source>
</evidence>
<evidence type="ECO:0000256" key="8">
    <source>
        <dbReference type="SAM" id="Coils"/>
    </source>
</evidence>
<evidence type="ECO:0000256" key="1">
    <source>
        <dbReference type="ARBA" id="ARBA00004123"/>
    </source>
</evidence>
<keyword evidence="6" id="KW-0539">Nucleus</keyword>
<evidence type="ECO:0000313" key="11">
    <source>
        <dbReference type="EMBL" id="CAL5138655.1"/>
    </source>
</evidence>
<dbReference type="PROSITE" id="PS50157">
    <property type="entry name" value="ZINC_FINGER_C2H2_2"/>
    <property type="match status" value="4"/>
</dbReference>
<evidence type="ECO:0000259" key="10">
    <source>
        <dbReference type="PROSITE" id="PS50157"/>
    </source>
</evidence>
<comment type="caution">
    <text evidence="11">The sequence shown here is derived from an EMBL/GenBank/DDBJ whole genome shotgun (WGS) entry which is preliminary data.</text>
</comment>
<dbReference type="InterPro" id="IPR013087">
    <property type="entry name" value="Znf_C2H2_type"/>
</dbReference>
<dbReference type="Pfam" id="PF00096">
    <property type="entry name" value="zf-C2H2"/>
    <property type="match status" value="4"/>
</dbReference>
<keyword evidence="4 7" id="KW-0863">Zinc-finger</keyword>
<dbReference type="FunFam" id="3.30.160.60:FF:000446">
    <property type="entry name" value="Zinc finger protein"/>
    <property type="match status" value="1"/>
</dbReference>
<dbReference type="PANTHER" id="PTHR16515">
    <property type="entry name" value="PR DOMAIN ZINC FINGER PROTEIN"/>
    <property type="match status" value="1"/>
</dbReference>
<gene>
    <name evidence="11" type="ORF">CDAUBV1_LOCUS13475</name>
</gene>
<dbReference type="Proteomes" id="UP001497525">
    <property type="component" value="Unassembled WGS sequence"/>
</dbReference>
<protein>
    <recommendedName>
        <fullName evidence="10">C2H2-type domain-containing protein</fullName>
    </recommendedName>
</protein>
<feature type="region of interest" description="Disordered" evidence="9">
    <location>
        <begin position="123"/>
        <end position="149"/>
    </location>
</feature>
<name>A0AAV2TPF5_CALDB</name>
<feature type="compositionally biased region" description="Polar residues" evidence="9">
    <location>
        <begin position="516"/>
        <end position="538"/>
    </location>
</feature>
<evidence type="ECO:0000256" key="6">
    <source>
        <dbReference type="ARBA" id="ARBA00023242"/>
    </source>
</evidence>